<accession>A0A9W7W5B0</accession>
<evidence type="ECO:0000313" key="1">
    <source>
        <dbReference type="EMBL" id="KAH9841242.1"/>
    </source>
</evidence>
<sequence>MDFSAAVVGGGEGGRPSYINVTGLDNGYATKNSGPILGRDGRGDWWMHWNLRAGGWARVQEELELLGEGAEEER</sequence>
<proteinExistence type="predicted"/>
<name>A0A9W7W5B0_9PEZI</name>
<dbReference type="AlphaFoldDB" id="A0A9W7W5B0"/>
<comment type="caution">
    <text evidence="1">The sequence shown here is derived from an EMBL/GenBank/DDBJ whole genome shotgun (WGS) entry which is preliminary data.</text>
</comment>
<protein>
    <submittedName>
        <fullName evidence="1">LysR family regulatory protein</fullName>
    </submittedName>
</protein>
<dbReference type="EMBL" id="RIBY02000524">
    <property type="protein sequence ID" value="KAH9841242.1"/>
    <property type="molecule type" value="Genomic_DNA"/>
</dbReference>
<dbReference type="Proteomes" id="UP001138500">
    <property type="component" value="Unassembled WGS sequence"/>
</dbReference>
<dbReference type="OrthoDB" id="21502at2759"/>
<reference evidence="1 2" key="2">
    <citation type="journal article" date="2021" name="Curr. Genet.">
        <title>Genetic response to nitrogen starvation in the aggressive Eucalyptus foliar pathogen Teratosphaeria destructans.</title>
        <authorList>
            <person name="Havenga M."/>
            <person name="Wingfield B.D."/>
            <person name="Wingfield M.J."/>
            <person name="Dreyer L.L."/>
            <person name="Roets F."/>
            <person name="Aylward J."/>
        </authorList>
    </citation>
    <scope>NUCLEOTIDE SEQUENCE [LARGE SCALE GENOMIC DNA]</scope>
    <source>
        <strain evidence="1">CMW44962</strain>
    </source>
</reference>
<reference evidence="1 2" key="1">
    <citation type="journal article" date="2018" name="IMA Fungus">
        <title>IMA Genome-F 10: Nine draft genome sequences of Claviceps purpurea s.lat., including C. arundinis, C. humidiphila, and C. cf. spartinae, pseudomolecules for the pitch canker pathogen Fusarium circinatum, draft genome of Davidsoniella eucalypti, Grosmannia galeiformis, Quambalaria eucalypti, and Teratosphaeria destructans.</title>
        <authorList>
            <person name="Wingfield B.D."/>
            <person name="Liu M."/>
            <person name="Nguyen H.D."/>
            <person name="Lane F.A."/>
            <person name="Morgan S.W."/>
            <person name="De Vos L."/>
            <person name="Wilken P.M."/>
            <person name="Duong T.A."/>
            <person name="Aylward J."/>
            <person name="Coetzee M.P."/>
            <person name="Dadej K."/>
            <person name="De Beer Z.W."/>
            <person name="Findlay W."/>
            <person name="Havenga M."/>
            <person name="Kolarik M."/>
            <person name="Menzies J.G."/>
            <person name="Naidoo K."/>
            <person name="Pochopski O."/>
            <person name="Shoukouhi P."/>
            <person name="Santana Q.C."/>
            <person name="Seifert K.A."/>
            <person name="Soal N."/>
            <person name="Steenkamp E.T."/>
            <person name="Tatham C.T."/>
            <person name="van der Nest M.A."/>
            <person name="Wingfield M.J."/>
        </authorList>
    </citation>
    <scope>NUCLEOTIDE SEQUENCE [LARGE SCALE GENOMIC DNA]</scope>
    <source>
        <strain evidence="1">CMW44962</strain>
    </source>
</reference>
<keyword evidence="2" id="KW-1185">Reference proteome</keyword>
<evidence type="ECO:0000313" key="2">
    <source>
        <dbReference type="Proteomes" id="UP001138500"/>
    </source>
</evidence>
<gene>
    <name evidence="1" type="ORF">Tdes44962_MAKER07854</name>
</gene>
<organism evidence="1 2">
    <name type="scientific">Teratosphaeria destructans</name>
    <dbReference type="NCBI Taxonomy" id="418781"/>
    <lineage>
        <taxon>Eukaryota</taxon>
        <taxon>Fungi</taxon>
        <taxon>Dikarya</taxon>
        <taxon>Ascomycota</taxon>
        <taxon>Pezizomycotina</taxon>
        <taxon>Dothideomycetes</taxon>
        <taxon>Dothideomycetidae</taxon>
        <taxon>Mycosphaerellales</taxon>
        <taxon>Teratosphaeriaceae</taxon>
        <taxon>Teratosphaeria</taxon>
    </lineage>
</organism>